<dbReference type="OrthoDB" id="2359336at2"/>
<comment type="subcellular location">
    <subcellularLocation>
        <location evidence="2">Cell membrane</location>
        <topology evidence="2">Multi-pass membrane protein</topology>
    </subcellularLocation>
</comment>
<organism evidence="15 16">
    <name type="scientific">Clostridium disporicum</name>
    <dbReference type="NCBI Taxonomy" id="84024"/>
    <lineage>
        <taxon>Bacteria</taxon>
        <taxon>Bacillati</taxon>
        <taxon>Bacillota</taxon>
        <taxon>Clostridia</taxon>
        <taxon>Eubacteriales</taxon>
        <taxon>Clostridiaceae</taxon>
        <taxon>Clostridium</taxon>
    </lineage>
</organism>
<dbReference type="Gene3D" id="3.30.450.20">
    <property type="entry name" value="PAS domain"/>
    <property type="match status" value="1"/>
</dbReference>
<dbReference type="InterPro" id="IPR050398">
    <property type="entry name" value="HssS/ArlS-like"/>
</dbReference>
<sequence>MNSVRSKLIKNFLIVIVSTVIILDIFMIVFFKEYYYKNRQDFLTNQIESSINFYDKYFSSQTLIQNIYDNIDSFWNNINAQVEILDPNGKLLMDSIGIRDDKLLQTPDIGKAINGETARWVGKSDYYHGNIMIVSHPIIINGELNGIIRVISSLEDIDNTINAFIILFLIISSIVILIGLILSILMAKSIVDPIKSITKVAKKMASGDLKIKSPVYNNEEITQLSNTLNYMASEIEKREKLKNEFISSVSHELRTPLTAIKGWVITLNDDETDKETLKMGFDIIEKETDRLTLMVEELLDFSKLVSGIVHLNKRNVDIRSFVTHIENYMKPRAVNEDIVFNVDISNNVSKGFFDYNKMKQVLINILDNAFKFTDKERKVSLFVDQNESDIKFTIIDSGVGISEEELPKVKEKFYKGKNSNSQNGIGLSICDEIIKLHKGTFNIESELGKGTSVKITIPNIKEEK</sequence>
<keyword evidence="7 12" id="KW-0812">Transmembrane</keyword>
<evidence type="ECO:0000256" key="7">
    <source>
        <dbReference type="ARBA" id="ARBA00022692"/>
    </source>
</evidence>
<dbReference type="EMBL" id="CYZX01000010">
    <property type="protein sequence ID" value="CUO54262.1"/>
    <property type="molecule type" value="Genomic_DNA"/>
</dbReference>
<evidence type="ECO:0000256" key="10">
    <source>
        <dbReference type="ARBA" id="ARBA00023012"/>
    </source>
</evidence>
<evidence type="ECO:0000256" key="12">
    <source>
        <dbReference type="SAM" id="Phobius"/>
    </source>
</evidence>
<reference evidence="15 16" key="1">
    <citation type="submission" date="2015-09" db="EMBL/GenBank/DDBJ databases">
        <authorList>
            <consortium name="Pathogen Informatics"/>
        </authorList>
    </citation>
    <scope>NUCLEOTIDE SEQUENCE [LARGE SCALE GENOMIC DNA]</scope>
    <source>
        <strain evidence="15 16">2789STDY5834856</strain>
    </source>
</reference>
<dbReference type="PRINTS" id="PR00344">
    <property type="entry name" value="BCTRLSENSOR"/>
</dbReference>
<feature type="transmembrane region" description="Helical" evidence="12">
    <location>
        <begin position="163"/>
        <end position="187"/>
    </location>
</feature>
<feature type="transmembrane region" description="Helical" evidence="12">
    <location>
        <begin position="12"/>
        <end position="31"/>
    </location>
</feature>
<evidence type="ECO:0000256" key="2">
    <source>
        <dbReference type="ARBA" id="ARBA00004651"/>
    </source>
</evidence>
<evidence type="ECO:0000259" key="14">
    <source>
        <dbReference type="PROSITE" id="PS50885"/>
    </source>
</evidence>
<evidence type="ECO:0000256" key="9">
    <source>
        <dbReference type="ARBA" id="ARBA00022989"/>
    </source>
</evidence>
<dbReference type="Gene3D" id="1.10.287.130">
    <property type="match status" value="1"/>
</dbReference>
<dbReference type="InterPro" id="IPR004358">
    <property type="entry name" value="Sig_transdc_His_kin-like_C"/>
</dbReference>
<feature type="domain" description="HAMP" evidence="14">
    <location>
        <begin position="188"/>
        <end position="240"/>
    </location>
</feature>
<keyword evidence="10" id="KW-0902">Two-component regulatory system</keyword>
<dbReference type="Pfam" id="PF00672">
    <property type="entry name" value="HAMP"/>
    <property type="match status" value="1"/>
</dbReference>
<keyword evidence="4" id="KW-1003">Cell membrane</keyword>
<dbReference type="InterPro" id="IPR036890">
    <property type="entry name" value="HATPase_C_sf"/>
</dbReference>
<dbReference type="CDD" id="cd00082">
    <property type="entry name" value="HisKA"/>
    <property type="match status" value="1"/>
</dbReference>
<dbReference type="SMART" id="SM00304">
    <property type="entry name" value="HAMP"/>
    <property type="match status" value="1"/>
</dbReference>
<dbReference type="PANTHER" id="PTHR45528:SF10">
    <property type="entry name" value="METHYL-ACCEPTING CHEMOTAXIS PROTEIN"/>
    <property type="match status" value="1"/>
</dbReference>
<protein>
    <recommendedName>
        <fullName evidence="3">histidine kinase</fullName>
        <ecNumber evidence="3">2.7.13.3</ecNumber>
    </recommendedName>
</protein>
<evidence type="ECO:0000259" key="13">
    <source>
        <dbReference type="PROSITE" id="PS50109"/>
    </source>
</evidence>
<dbReference type="Pfam" id="PF02518">
    <property type="entry name" value="HATPase_c"/>
    <property type="match status" value="1"/>
</dbReference>
<dbReference type="SMART" id="SM00388">
    <property type="entry name" value="HisKA"/>
    <property type="match status" value="1"/>
</dbReference>
<dbReference type="Gene3D" id="3.30.565.10">
    <property type="entry name" value="Histidine kinase-like ATPase, C-terminal domain"/>
    <property type="match status" value="1"/>
</dbReference>
<dbReference type="Gene3D" id="1.10.8.500">
    <property type="entry name" value="HAMP domain in histidine kinase"/>
    <property type="match status" value="1"/>
</dbReference>
<dbReference type="InterPro" id="IPR036097">
    <property type="entry name" value="HisK_dim/P_sf"/>
</dbReference>
<dbReference type="GO" id="GO:0005886">
    <property type="term" value="C:plasma membrane"/>
    <property type="evidence" value="ECO:0007669"/>
    <property type="project" value="UniProtKB-SubCell"/>
</dbReference>
<dbReference type="CDD" id="cd06225">
    <property type="entry name" value="HAMP"/>
    <property type="match status" value="1"/>
</dbReference>
<dbReference type="SUPFAM" id="SSF158472">
    <property type="entry name" value="HAMP domain-like"/>
    <property type="match status" value="1"/>
</dbReference>
<accession>A0A174FVD3</accession>
<evidence type="ECO:0000256" key="1">
    <source>
        <dbReference type="ARBA" id="ARBA00000085"/>
    </source>
</evidence>
<dbReference type="InterPro" id="IPR003660">
    <property type="entry name" value="HAMP_dom"/>
</dbReference>
<keyword evidence="11 12" id="KW-0472">Membrane</keyword>
<dbReference type="AlphaFoldDB" id="A0A174FVD3"/>
<gene>
    <name evidence="15" type="primary">phoR_9</name>
    <name evidence="15" type="ORF">ERS852471_01762</name>
</gene>
<dbReference type="SUPFAM" id="SSF55874">
    <property type="entry name" value="ATPase domain of HSP90 chaperone/DNA topoisomerase II/histidine kinase"/>
    <property type="match status" value="1"/>
</dbReference>
<dbReference type="Pfam" id="PF00512">
    <property type="entry name" value="HisKA"/>
    <property type="match status" value="1"/>
</dbReference>
<dbReference type="SUPFAM" id="SSF103190">
    <property type="entry name" value="Sensory domain-like"/>
    <property type="match status" value="1"/>
</dbReference>
<evidence type="ECO:0000256" key="3">
    <source>
        <dbReference type="ARBA" id="ARBA00012438"/>
    </source>
</evidence>
<dbReference type="InterPro" id="IPR005467">
    <property type="entry name" value="His_kinase_dom"/>
</dbReference>
<evidence type="ECO:0000256" key="5">
    <source>
        <dbReference type="ARBA" id="ARBA00022553"/>
    </source>
</evidence>
<dbReference type="EC" id="2.7.13.3" evidence="3"/>
<dbReference type="InterPro" id="IPR003594">
    <property type="entry name" value="HATPase_dom"/>
</dbReference>
<dbReference type="SUPFAM" id="SSF47384">
    <property type="entry name" value="Homodimeric domain of signal transducing histidine kinase"/>
    <property type="match status" value="1"/>
</dbReference>
<evidence type="ECO:0000256" key="11">
    <source>
        <dbReference type="ARBA" id="ARBA00023136"/>
    </source>
</evidence>
<dbReference type="SMART" id="SM00387">
    <property type="entry name" value="HATPase_c"/>
    <property type="match status" value="1"/>
</dbReference>
<dbReference type="InterPro" id="IPR003661">
    <property type="entry name" value="HisK_dim/P_dom"/>
</dbReference>
<evidence type="ECO:0000256" key="6">
    <source>
        <dbReference type="ARBA" id="ARBA00022679"/>
    </source>
</evidence>
<evidence type="ECO:0000256" key="8">
    <source>
        <dbReference type="ARBA" id="ARBA00022777"/>
    </source>
</evidence>
<dbReference type="FunFam" id="1.10.287.130:FF:000001">
    <property type="entry name" value="Two-component sensor histidine kinase"/>
    <property type="match status" value="1"/>
</dbReference>
<dbReference type="FunFam" id="3.30.565.10:FF:000006">
    <property type="entry name" value="Sensor histidine kinase WalK"/>
    <property type="match status" value="1"/>
</dbReference>
<keyword evidence="9 12" id="KW-1133">Transmembrane helix</keyword>
<keyword evidence="8" id="KW-0418">Kinase</keyword>
<dbReference type="PANTHER" id="PTHR45528">
    <property type="entry name" value="SENSOR HISTIDINE KINASE CPXA"/>
    <property type="match status" value="1"/>
</dbReference>
<evidence type="ECO:0000313" key="15">
    <source>
        <dbReference type="EMBL" id="CUO54262.1"/>
    </source>
</evidence>
<feature type="domain" description="Histidine kinase" evidence="13">
    <location>
        <begin position="248"/>
        <end position="461"/>
    </location>
</feature>
<evidence type="ECO:0000256" key="4">
    <source>
        <dbReference type="ARBA" id="ARBA00022475"/>
    </source>
</evidence>
<dbReference type="PROSITE" id="PS50885">
    <property type="entry name" value="HAMP"/>
    <property type="match status" value="1"/>
</dbReference>
<dbReference type="GO" id="GO:0000155">
    <property type="term" value="F:phosphorelay sensor kinase activity"/>
    <property type="evidence" value="ECO:0007669"/>
    <property type="project" value="InterPro"/>
</dbReference>
<dbReference type="RefSeq" id="WP_055265731.1">
    <property type="nucleotide sequence ID" value="NZ_CABIXQ010000010.1"/>
</dbReference>
<proteinExistence type="predicted"/>
<dbReference type="PROSITE" id="PS50109">
    <property type="entry name" value="HIS_KIN"/>
    <property type="match status" value="1"/>
</dbReference>
<evidence type="ECO:0000313" key="16">
    <source>
        <dbReference type="Proteomes" id="UP000095594"/>
    </source>
</evidence>
<keyword evidence="5" id="KW-0597">Phosphoprotein</keyword>
<dbReference type="Proteomes" id="UP000095594">
    <property type="component" value="Unassembled WGS sequence"/>
</dbReference>
<comment type="catalytic activity">
    <reaction evidence="1">
        <text>ATP + protein L-histidine = ADP + protein N-phospho-L-histidine.</text>
        <dbReference type="EC" id="2.7.13.3"/>
    </reaction>
</comment>
<keyword evidence="6 15" id="KW-0808">Transferase</keyword>
<dbReference type="InterPro" id="IPR029151">
    <property type="entry name" value="Sensor-like_sf"/>
</dbReference>
<name>A0A174FVD3_9CLOT</name>